<dbReference type="EMBL" id="JAKGSI010000004">
    <property type="protein sequence ID" value="MCF4007345.1"/>
    <property type="molecule type" value="Genomic_DNA"/>
</dbReference>
<evidence type="ECO:0000256" key="1">
    <source>
        <dbReference type="SAM" id="Phobius"/>
    </source>
</evidence>
<feature type="transmembrane region" description="Helical" evidence="1">
    <location>
        <begin position="52"/>
        <end position="71"/>
    </location>
</feature>
<organism evidence="2 3">
    <name type="scientific">Corynebacterium uropygiale</name>
    <dbReference type="NCBI Taxonomy" id="1775911"/>
    <lineage>
        <taxon>Bacteria</taxon>
        <taxon>Bacillati</taxon>
        <taxon>Actinomycetota</taxon>
        <taxon>Actinomycetes</taxon>
        <taxon>Mycobacteriales</taxon>
        <taxon>Corynebacteriaceae</taxon>
        <taxon>Corynebacterium</taxon>
    </lineage>
</organism>
<feature type="transmembrane region" description="Helical" evidence="1">
    <location>
        <begin position="20"/>
        <end position="40"/>
    </location>
</feature>
<gene>
    <name evidence="2" type="ORF">L1O03_09200</name>
</gene>
<reference evidence="2" key="1">
    <citation type="submission" date="2022-01" db="EMBL/GenBank/DDBJ databases">
        <title>Corynebacterium sp. nov isolated from isolated from the feces of the greater white-fronted geese (Anser albifrons) at Poyang Lake, PR China.</title>
        <authorList>
            <person name="Liu Q."/>
        </authorList>
    </citation>
    <scope>NUCLEOTIDE SEQUENCE</scope>
    <source>
        <strain evidence="2">JCM 32435</strain>
    </source>
</reference>
<accession>A0A9X1QSF6</accession>
<keyword evidence="3" id="KW-1185">Reference proteome</keyword>
<name>A0A9X1QSF6_9CORY</name>
<dbReference type="Proteomes" id="UP001139336">
    <property type="component" value="Unassembled WGS sequence"/>
</dbReference>
<dbReference type="AlphaFoldDB" id="A0A9X1QSF6"/>
<sequence>MALVLLYLYVVALPHLASWGVKIVLAVVIVALVWLVMRALGKRLHQNPSASARSTGMIVIVMLFPVVQVIADLPGVFAVLGAALIVVVALPLAVRRLYPPIPAPSLDRPESTEPADLVAAALRALGATSRDEAVEQSRVEALTGLDAPALHEAVAAPGPLRERRREEALRAEKRQERMLWIDLDDVSRG</sequence>
<evidence type="ECO:0000313" key="3">
    <source>
        <dbReference type="Proteomes" id="UP001139336"/>
    </source>
</evidence>
<keyword evidence="1" id="KW-0472">Membrane</keyword>
<dbReference type="RefSeq" id="WP_236119481.1">
    <property type="nucleotide sequence ID" value="NZ_JAKGSI010000004.1"/>
</dbReference>
<proteinExistence type="predicted"/>
<keyword evidence="1" id="KW-0812">Transmembrane</keyword>
<comment type="caution">
    <text evidence="2">The sequence shown here is derived from an EMBL/GenBank/DDBJ whole genome shotgun (WGS) entry which is preliminary data.</text>
</comment>
<feature type="transmembrane region" description="Helical" evidence="1">
    <location>
        <begin position="77"/>
        <end position="98"/>
    </location>
</feature>
<protein>
    <submittedName>
        <fullName evidence="2">Uncharacterized protein</fullName>
    </submittedName>
</protein>
<evidence type="ECO:0000313" key="2">
    <source>
        <dbReference type="EMBL" id="MCF4007345.1"/>
    </source>
</evidence>
<keyword evidence="1" id="KW-1133">Transmembrane helix</keyword>